<dbReference type="EMBL" id="CAICTM010000602">
    <property type="protein sequence ID" value="CAB9513632.1"/>
    <property type="molecule type" value="Genomic_DNA"/>
</dbReference>
<keyword evidence="2" id="KW-1185">Reference proteome</keyword>
<organism evidence="1 2">
    <name type="scientific">Seminavis robusta</name>
    <dbReference type="NCBI Taxonomy" id="568900"/>
    <lineage>
        <taxon>Eukaryota</taxon>
        <taxon>Sar</taxon>
        <taxon>Stramenopiles</taxon>
        <taxon>Ochrophyta</taxon>
        <taxon>Bacillariophyta</taxon>
        <taxon>Bacillariophyceae</taxon>
        <taxon>Bacillariophycidae</taxon>
        <taxon>Naviculales</taxon>
        <taxon>Naviculaceae</taxon>
        <taxon>Seminavis</taxon>
    </lineage>
</organism>
<reference evidence="1" key="1">
    <citation type="submission" date="2020-06" db="EMBL/GenBank/DDBJ databases">
        <authorList>
            <consortium name="Plant Systems Biology data submission"/>
        </authorList>
    </citation>
    <scope>NUCLEOTIDE SEQUENCE</scope>
    <source>
        <strain evidence="1">D6</strain>
    </source>
</reference>
<protein>
    <submittedName>
        <fullName evidence="1">Uncharacterized protein</fullName>
    </submittedName>
</protein>
<gene>
    <name evidence="1" type="ORF">SEMRO_603_G173940.1</name>
</gene>
<accession>A0A9N8E349</accession>
<evidence type="ECO:0000313" key="2">
    <source>
        <dbReference type="Proteomes" id="UP001153069"/>
    </source>
</evidence>
<dbReference type="AlphaFoldDB" id="A0A9N8E349"/>
<evidence type="ECO:0000313" key="1">
    <source>
        <dbReference type="EMBL" id="CAB9513632.1"/>
    </source>
</evidence>
<sequence>MKKIFIINWEGEEYELEEPEILSYDECVDNLRTKLHLDGHFFKAETMEEQYKLCEVFHLLCDHVSAIYDTNGNENDARAPDWKPCDLTDNGAGNYVAVYKDGSHKQGMSRHCTTRASRQGFVFIARMLDMEEVRGSVPRQLVTDILNLELPGLAAHNSHDGEMEDLVAMQVCEILYACMRANCVTNTVGELFLQLPSDEVREAVTPTEFSPAAIEFMKDIPVNGITCQFTWETIRSTLYGIAKSSPDSILREKLRDEPKGEASTFLLNCNPLLLWIQKNVPSVNPLEGSADLKRRLKHV</sequence>
<name>A0A9N8E349_9STRA</name>
<comment type="caution">
    <text evidence="1">The sequence shown here is derived from an EMBL/GenBank/DDBJ whole genome shotgun (WGS) entry which is preliminary data.</text>
</comment>
<dbReference type="Proteomes" id="UP001153069">
    <property type="component" value="Unassembled WGS sequence"/>
</dbReference>
<proteinExistence type="predicted"/>